<feature type="non-terminal residue" evidence="1">
    <location>
        <position position="189"/>
    </location>
</feature>
<accession>A0A9N9ISG9</accession>
<organism evidence="1 2">
    <name type="scientific">Cetraspora pellucida</name>
    <dbReference type="NCBI Taxonomy" id="1433469"/>
    <lineage>
        <taxon>Eukaryota</taxon>
        <taxon>Fungi</taxon>
        <taxon>Fungi incertae sedis</taxon>
        <taxon>Mucoromycota</taxon>
        <taxon>Glomeromycotina</taxon>
        <taxon>Glomeromycetes</taxon>
        <taxon>Diversisporales</taxon>
        <taxon>Gigasporaceae</taxon>
        <taxon>Cetraspora</taxon>
    </lineage>
</organism>
<comment type="caution">
    <text evidence="1">The sequence shown here is derived from an EMBL/GenBank/DDBJ whole genome shotgun (WGS) entry which is preliminary data.</text>
</comment>
<dbReference type="Proteomes" id="UP000789759">
    <property type="component" value="Unassembled WGS sequence"/>
</dbReference>
<sequence length="189" mass="21198">QMGVVIVQVDAIIVLKRLGRCCNGFEKGGGCCNGFEKGEQTNSIENASIHYQESSCSINSLLNLEHANISTLLIEFTESMFTEFIEPTKFTFTESTKPIFTKSTEPTFTKFTKLTKLIEFIKSIESNGMFVKFTKLTTSFILVKYTESIAFVDSIDFTSAPIESIEYAEASKSTKSKTTKSKQYLKKHI</sequence>
<evidence type="ECO:0000313" key="2">
    <source>
        <dbReference type="Proteomes" id="UP000789759"/>
    </source>
</evidence>
<dbReference type="AlphaFoldDB" id="A0A9N9ISG9"/>
<reference evidence="1" key="1">
    <citation type="submission" date="2021-06" db="EMBL/GenBank/DDBJ databases">
        <authorList>
            <person name="Kallberg Y."/>
            <person name="Tangrot J."/>
            <person name="Rosling A."/>
        </authorList>
    </citation>
    <scope>NUCLEOTIDE SEQUENCE</scope>
    <source>
        <strain evidence="1">FL966</strain>
    </source>
</reference>
<dbReference type="EMBL" id="CAJVQA010017274">
    <property type="protein sequence ID" value="CAG8747903.1"/>
    <property type="molecule type" value="Genomic_DNA"/>
</dbReference>
<proteinExistence type="predicted"/>
<name>A0A9N9ISG9_9GLOM</name>
<evidence type="ECO:0000313" key="1">
    <source>
        <dbReference type="EMBL" id="CAG8747903.1"/>
    </source>
</evidence>
<keyword evidence="2" id="KW-1185">Reference proteome</keyword>
<gene>
    <name evidence="1" type="ORF">CPELLU_LOCUS14515</name>
</gene>
<protein>
    <submittedName>
        <fullName evidence="1">17934_t:CDS:1</fullName>
    </submittedName>
</protein>